<dbReference type="RefSeq" id="WP_154416726.1">
    <property type="nucleotide sequence ID" value="NZ_VUNS01000001.1"/>
</dbReference>
<keyword evidence="1" id="KW-0732">Signal</keyword>
<dbReference type="InterPro" id="IPR043504">
    <property type="entry name" value="Peptidase_S1_PA_chymotrypsin"/>
</dbReference>
<dbReference type="EMBL" id="VUNS01000001">
    <property type="protein sequence ID" value="MST95661.1"/>
    <property type="molecule type" value="Genomic_DNA"/>
</dbReference>
<dbReference type="AlphaFoldDB" id="A0A844FYZ2"/>
<comment type="caution">
    <text evidence="2">The sequence shown here is derived from an EMBL/GenBank/DDBJ whole genome shotgun (WGS) entry which is preliminary data.</text>
</comment>
<organism evidence="2 3">
    <name type="scientific">Victivallis lenta</name>
    <dbReference type="NCBI Taxonomy" id="2606640"/>
    <lineage>
        <taxon>Bacteria</taxon>
        <taxon>Pseudomonadati</taxon>
        <taxon>Lentisphaerota</taxon>
        <taxon>Lentisphaeria</taxon>
        <taxon>Victivallales</taxon>
        <taxon>Victivallaceae</taxon>
        <taxon>Victivallis</taxon>
    </lineage>
</organism>
<dbReference type="Gene3D" id="2.40.10.10">
    <property type="entry name" value="Trypsin-like serine proteases"/>
    <property type="match status" value="2"/>
</dbReference>
<protein>
    <recommendedName>
        <fullName evidence="4">Trypsin-like peptidase</fullName>
    </recommendedName>
</protein>
<dbReference type="SUPFAM" id="SSF50494">
    <property type="entry name" value="Trypsin-like serine proteases"/>
    <property type="match status" value="1"/>
</dbReference>
<dbReference type="Proteomes" id="UP000435649">
    <property type="component" value="Unassembled WGS sequence"/>
</dbReference>
<keyword evidence="3" id="KW-1185">Reference proteome</keyword>
<sequence length="600" mass="67842">MIKRRVALGITCIMLGGNLLASPVTILSAENAGVFLEELRKAQRSPGPSQLLPIDDSNLNRALILIGDSNSRGSGFLVSLWGKPVVITNAHVFALMRKPEVTNVNQERFEIQSALIGKIRDLAILEVKSLPEDLPLLKIAPDVSGNKIGSGITAYGDSLGERVIVKADGKLLGIGPDEIEISASIVPGNSGGPVLNDSFEVVGVSTYLRKLTASADILAGTRFAPGTLDLKLIRRFALRIDHIDLNDFELFDEIAQQKDLACYEKFEKLKRLCLNEVTTPHYKWRLYWPWLKPHPIDDYQNISNYLYCYSHFYQTDFKTHFNYRASLSIIQRILEQQLRVFAAISCFIHACPIQLTAEEISSAEQIFQLLQKKRRNKFTCPQCGGTGKVPIPGTGRGVNPPLHEYCGECEGLAKYNVPFWGPWRISPLYTFPRSSYEIFGFRLGMEMNEANKAANETWRRDTREYNIVSVNGLFDCVRVGRNPEFSNRALRTKLKFLARRLLSIAVFFENDQHNLQELKEMLIEKFGKPDFISETPGDWGFLMFVKEDISVTLSYTQGEVVIRAYHRVLQHVEYMMLNTFEQKIFAPPLKTYGGTLDFLP</sequence>
<evidence type="ECO:0000313" key="2">
    <source>
        <dbReference type="EMBL" id="MST95661.1"/>
    </source>
</evidence>
<accession>A0A844FYZ2</accession>
<dbReference type="Pfam" id="PF13365">
    <property type="entry name" value="Trypsin_2"/>
    <property type="match status" value="1"/>
</dbReference>
<feature type="chain" id="PRO_5032873336" description="Trypsin-like peptidase" evidence="1">
    <location>
        <begin position="22"/>
        <end position="600"/>
    </location>
</feature>
<name>A0A844FYZ2_9BACT</name>
<proteinExistence type="predicted"/>
<evidence type="ECO:0008006" key="4">
    <source>
        <dbReference type="Google" id="ProtNLM"/>
    </source>
</evidence>
<evidence type="ECO:0000256" key="1">
    <source>
        <dbReference type="SAM" id="SignalP"/>
    </source>
</evidence>
<feature type="signal peptide" evidence="1">
    <location>
        <begin position="1"/>
        <end position="21"/>
    </location>
</feature>
<reference evidence="2 3" key="1">
    <citation type="submission" date="2019-08" db="EMBL/GenBank/DDBJ databases">
        <title>In-depth cultivation of the pig gut microbiome towards novel bacterial diversity and tailored functional studies.</title>
        <authorList>
            <person name="Wylensek D."/>
            <person name="Hitch T.C.A."/>
            <person name="Clavel T."/>
        </authorList>
    </citation>
    <scope>NUCLEOTIDE SEQUENCE [LARGE SCALE GENOMIC DNA]</scope>
    <source>
        <strain evidence="2 3">BBE-744-WT-12</strain>
    </source>
</reference>
<gene>
    <name evidence="2" type="ORF">FYJ85_01185</name>
</gene>
<dbReference type="InterPro" id="IPR009003">
    <property type="entry name" value="Peptidase_S1_PA"/>
</dbReference>
<evidence type="ECO:0000313" key="3">
    <source>
        <dbReference type="Proteomes" id="UP000435649"/>
    </source>
</evidence>